<name>A0A8D3D542_SCOMX</name>
<feature type="compositionally biased region" description="Pro residues" evidence="1">
    <location>
        <begin position="61"/>
        <end position="75"/>
    </location>
</feature>
<evidence type="ECO:0000313" key="3">
    <source>
        <dbReference type="Proteomes" id="UP000694558"/>
    </source>
</evidence>
<dbReference type="AlphaFoldDB" id="A0A8D3D542"/>
<evidence type="ECO:0000313" key="2">
    <source>
        <dbReference type="Ensembl" id="ENSSMAP00000054651.1"/>
    </source>
</evidence>
<organism evidence="2 3">
    <name type="scientific">Scophthalmus maximus</name>
    <name type="common">Turbot</name>
    <name type="synonym">Psetta maxima</name>
    <dbReference type="NCBI Taxonomy" id="52904"/>
    <lineage>
        <taxon>Eukaryota</taxon>
        <taxon>Metazoa</taxon>
        <taxon>Chordata</taxon>
        <taxon>Craniata</taxon>
        <taxon>Vertebrata</taxon>
        <taxon>Euteleostomi</taxon>
        <taxon>Actinopterygii</taxon>
        <taxon>Neopterygii</taxon>
        <taxon>Teleostei</taxon>
        <taxon>Neoteleostei</taxon>
        <taxon>Acanthomorphata</taxon>
        <taxon>Carangaria</taxon>
        <taxon>Pleuronectiformes</taxon>
        <taxon>Pleuronectoidei</taxon>
        <taxon>Scophthalmidae</taxon>
        <taxon>Scophthalmus</taxon>
    </lineage>
</organism>
<sequence>MKCHQRTYLQAEVCQCHELNPPGSGIFKVRTRGREIGASRPAVARLGGRVRERRPASSTPRPTPVGPSLPDPSSPPLEQHEHDRTQNTPVTRSSSSSSWFLAGMPSPAGALKKSERSGFCGAVSPPSGSASSSSSSSSSSPRTAFTHHHRPVITGPRG</sequence>
<protein>
    <submittedName>
        <fullName evidence="2">Uncharacterized protein</fullName>
    </submittedName>
</protein>
<reference evidence="2" key="1">
    <citation type="submission" date="2023-05" db="EMBL/GenBank/DDBJ databases">
        <title>High-quality long-read genome of Scophthalmus maximus.</title>
        <authorList>
            <person name="Lien S."/>
            <person name="Martinez P."/>
        </authorList>
    </citation>
    <scope>NUCLEOTIDE SEQUENCE [LARGE SCALE GENOMIC DNA]</scope>
</reference>
<reference evidence="2" key="2">
    <citation type="submission" date="2025-08" db="UniProtKB">
        <authorList>
            <consortium name="Ensembl"/>
        </authorList>
    </citation>
    <scope>IDENTIFICATION</scope>
</reference>
<feature type="region of interest" description="Disordered" evidence="1">
    <location>
        <begin position="38"/>
        <end position="158"/>
    </location>
</feature>
<evidence type="ECO:0000256" key="1">
    <source>
        <dbReference type="SAM" id="MobiDB-lite"/>
    </source>
</evidence>
<accession>A0A8D3D542</accession>
<dbReference type="Ensembl" id="ENSSMAT00000042147.1">
    <property type="protein sequence ID" value="ENSSMAP00000054651.1"/>
    <property type="gene ID" value="ENSSMAG00000030455.1"/>
</dbReference>
<proteinExistence type="predicted"/>
<feature type="compositionally biased region" description="Low complexity" evidence="1">
    <location>
        <begin position="124"/>
        <end position="141"/>
    </location>
</feature>
<dbReference type="Proteomes" id="UP000694558">
    <property type="component" value="Chromosome 12"/>
</dbReference>